<evidence type="ECO:0000313" key="3">
    <source>
        <dbReference type="EMBL" id="PPI16541.1"/>
    </source>
</evidence>
<dbReference type="EMBL" id="LBFI01000024">
    <property type="protein sequence ID" value="KKM46390.1"/>
    <property type="molecule type" value="Genomic_DNA"/>
</dbReference>
<accession>A0A0C5BRQ5</accession>
<evidence type="ECO:0000256" key="1">
    <source>
        <dbReference type="SAM" id="MobiDB-lite"/>
    </source>
</evidence>
<evidence type="ECO:0000313" key="2">
    <source>
        <dbReference type="EMBL" id="KKM46390.1"/>
    </source>
</evidence>
<comment type="caution">
    <text evidence="2">The sequence shown here is derived from an EMBL/GenBank/DDBJ whole genome shotgun (WGS) entry which is preliminary data.</text>
</comment>
<reference evidence="2 4" key="1">
    <citation type="submission" date="2015-04" db="EMBL/GenBank/DDBJ databases">
        <title>Draft genome sequence of Rathayibacter toxicus strain FH-142 (AKA 70134 or CS 32), a Western Australian isolate.</title>
        <authorList>
            <consortium name="Consortium for Microbial Forensics and Genomics (microFORGE)"/>
            <person name="Knight B.M."/>
            <person name="Roberts D.P."/>
            <person name="Lin D."/>
            <person name="Hari K."/>
            <person name="Fletcher J."/>
            <person name="Melcher U."/>
            <person name="Blagden T."/>
            <person name="Luster D.G."/>
            <person name="Sechler A.J."/>
            <person name="Schneider W.L."/>
            <person name="Winegar R.A."/>
        </authorList>
    </citation>
    <scope>NUCLEOTIDE SEQUENCE [LARGE SCALE GENOMIC DNA]</scope>
    <source>
        <strain evidence="2 4">FH142</strain>
    </source>
</reference>
<name>A0A0C5BRQ5_9MICO</name>
<organism evidence="2 4">
    <name type="scientific">Rathayibacter toxicus</name>
    <dbReference type="NCBI Taxonomy" id="145458"/>
    <lineage>
        <taxon>Bacteria</taxon>
        <taxon>Bacillati</taxon>
        <taxon>Actinomycetota</taxon>
        <taxon>Actinomycetes</taxon>
        <taxon>Micrococcales</taxon>
        <taxon>Microbacteriaceae</taxon>
        <taxon>Rathayibacter</taxon>
    </lineage>
</organism>
<dbReference type="EMBL" id="PSWU01000004">
    <property type="protein sequence ID" value="PPI16541.1"/>
    <property type="molecule type" value="Genomic_DNA"/>
</dbReference>
<keyword evidence="4" id="KW-1185">Reference proteome</keyword>
<dbReference type="Proteomes" id="UP000237966">
    <property type="component" value="Unassembled WGS sequence"/>
</dbReference>
<dbReference type="PATRIC" id="fig|145458.7.peg.941"/>
<reference evidence="3 5" key="2">
    <citation type="submission" date="2018-02" db="EMBL/GenBank/DDBJ databases">
        <title>Bacteriophage NCPPB3778 and a type I-E CRISPR drive the evolution of the US Biological Select Agent, Rathayibacter toxicus.</title>
        <authorList>
            <person name="Davis E.W.II."/>
            <person name="Tabima J.F."/>
            <person name="Weisberg A.J."/>
            <person name="Lopes L.D."/>
            <person name="Wiseman M.S."/>
            <person name="Wiseman M.S."/>
            <person name="Pupko T."/>
            <person name="Belcher M.S."/>
            <person name="Sechler A.J."/>
            <person name="Tancos M.A."/>
            <person name="Schroeder B.K."/>
            <person name="Murray T.D."/>
            <person name="Luster D.G."/>
            <person name="Schneider W.L."/>
            <person name="Rogers E."/>
            <person name="Andreote F.D."/>
            <person name="Grunwald N.J."/>
            <person name="Putnam M.L."/>
            <person name="Chang J.H."/>
        </authorList>
    </citation>
    <scope>NUCLEOTIDE SEQUENCE [LARGE SCALE GENOMIC DNA]</scope>
    <source>
        <strain evidence="3 5">FH99</strain>
    </source>
</reference>
<sequence length="101" mass="10644">MGDGVIEPGIEKSNDGDEGEDGVGVGPLAGASLVPRQAEVLKRAPAARNAADVMRTGDKDMISPQIEMPPTVALLMRFALARRRFCLARVVSTSDLGNEIP</sequence>
<proteinExistence type="predicted"/>
<protein>
    <submittedName>
        <fullName evidence="2">Uncharacterized protein</fullName>
    </submittedName>
</protein>
<dbReference type="AlphaFoldDB" id="A0A0C5BRQ5"/>
<feature type="region of interest" description="Disordered" evidence="1">
    <location>
        <begin position="1"/>
        <end position="29"/>
    </location>
</feature>
<evidence type="ECO:0000313" key="5">
    <source>
        <dbReference type="Proteomes" id="UP000237966"/>
    </source>
</evidence>
<dbReference type="KEGG" id="rtx:TI83_04090"/>
<gene>
    <name evidence="3" type="ORF">C5C51_03910</name>
    <name evidence="2" type="ORF">VT73_05125</name>
</gene>
<evidence type="ECO:0000313" key="4">
    <source>
        <dbReference type="Proteomes" id="UP000052979"/>
    </source>
</evidence>
<dbReference type="Proteomes" id="UP000052979">
    <property type="component" value="Unassembled WGS sequence"/>
</dbReference>
<dbReference type="KEGG" id="rtc:APU90_02380"/>